<dbReference type="Proteomes" id="UP001165524">
    <property type="component" value="Unassembled WGS sequence"/>
</dbReference>
<sequence length="63" mass="7162">MVIVLDRLTIKQLQEVVADAEVLLRKRREQQALAEQEALNPAPALTPHRAPSIHYRHRPSASE</sequence>
<accession>A0ABT0E6E5</accession>
<evidence type="ECO:0000313" key="2">
    <source>
        <dbReference type="EMBL" id="MCK0537410.1"/>
    </source>
</evidence>
<keyword evidence="3" id="KW-1185">Reference proteome</keyword>
<comment type="caution">
    <text evidence="2">The sequence shown here is derived from an EMBL/GenBank/DDBJ whole genome shotgun (WGS) entry which is preliminary data.</text>
</comment>
<name>A0ABT0E6E5_9GAMM</name>
<feature type="compositionally biased region" description="Basic residues" evidence="1">
    <location>
        <begin position="54"/>
        <end position="63"/>
    </location>
</feature>
<dbReference type="EMBL" id="JALKII010000003">
    <property type="protein sequence ID" value="MCK0537410.1"/>
    <property type="molecule type" value="Genomic_DNA"/>
</dbReference>
<evidence type="ECO:0000313" key="3">
    <source>
        <dbReference type="Proteomes" id="UP001165524"/>
    </source>
</evidence>
<reference evidence="2" key="1">
    <citation type="submission" date="2022-04" db="EMBL/GenBank/DDBJ databases">
        <title>Alcanivorax sp. CY1518 draft genome sequence.</title>
        <authorList>
            <person name="Zhao G."/>
            <person name="An M."/>
        </authorList>
    </citation>
    <scope>NUCLEOTIDE SEQUENCE</scope>
    <source>
        <strain evidence="2">CY1518</strain>
    </source>
</reference>
<organism evidence="2 3">
    <name type="scientific">Alcanivorax quisquiliarum</name>
    <dbReference type="NCBI Taxonomy" id="2933565"/>
    <lineage>
        <taxon>Bacteria</taxon>
        <taxon>Pseudomonadati</taxon>
        <taxon>Pseudomonadota</taxon>
        <taxon>Gammaproteobacteria</taxon>
        <taxon>Oceanospirillales</taxon>
        <taxon>Alcanivoracaceae</taxon>
        <taxon>Alcanivorax</taxon>
    </lineage>
</organism>
<protein>
    <submittedName>
        <fullName evidence="2">Uncharacterized protein</fullName>
    </submittedName>
</protein>
<dbReference type="RefSeq" id="WP_246950825.1">
    <property type="nucleotide sequence ID" value="NZ_JALKII010000003.1"/>
</dbReference>
<proteinExistence type="predicted"/>
<gene>
    <name evidence="2" type="ORF">MU846_06760</name>
</gene>
<evidence type="ECO:0000256" key="1">
    <source>
        <dbReference type="SAM" id="MobiDB-lite"/>
    </source>
</evidence>
<feature type="region of interest" description="Disordered" evidence="1">
    <location>
        <begin position="34"/>
        <end position="63"/>
    </location>
</feature>